<dbReference type="Proteomes" id="UP000270661">
    <property type="component" value="Unassembled WGS sequence"/>
</dbReference>
<evidence type="ECO:0000256" key="9">
    <source>
        <dbReference type="HAMAP-Rule" id="MF_00446"/>
    </source>
</evidence>
<keyword evidence="4 9" id="KW-0068">Autocatalytic cleavage</keyword>
<comment type="subunit">
    <text evidence="9">Heterooctamer of four alpha and four beta subunits.</text>
</comment>
<dbReference type="NCBIfam" id="TIGR00223">
    <property type="entry name" value="panD"/>
    <property type="match status" value="1"/>
</dbReference>
<organism evidence="11 12">
    <name type="scientific">Pseudomonas corrugata</name>
    <dbReference type="NCBI Taxonomy" id="47879"/>
    <lineage>
        <taxon>Bacteria</taxon>
        <taxon>Pseudomonadati</taxon>
        <taxon>Pseudomonadota</taxon>
        <taxon>Gammaproteobacteria</taxon>
        <taxon>Pseudomonadales</taxon>
        <taxon>Pseudomonadaceae</taxon>
        <taxon>Pseudomonas</taxon>
    </lineage>
</organism>
<dbReference type="GO" id="GO:0006523">
    <property type="term" value="P:alanine biosynthetic process"/>
    <property type="evidence" value="ECO:0007669"/>
    <property type="project" value="InterPro"/>
</dbReference>
<dbReference type="SUPFAM" id="SSF50692">
    <property type="entry name" value="ADC-like"/>
    <property type="match status" value="1"/>
</dbReference>
<proteinExistence type="inferred from homology"/>
<evidence type="ECO:0000313" key="11">
    <source>
        <dbReference type="EMBL" id="RMM53865.1"/>
    </source>
</evidence>
<feature type="binding site" evidence="9">
    <location>
        <position position="81"/>
    </location>
    <ligand>
        <name>substrate</name>
    </ligand>
</feature>
<comment type="catalytic activity">
    <reaction evidence="9">
        <text>L-aspartate + H(+) = beta-alanine + CO2</text>
        <dbReference type="Rhea" id="RHEA:19497"/>
        <dbReference type="ChEBI" id="CHEBI:15378"/>
        <dbReference type="ChEBI" id="CHEBI:16526"/>
        <dbReference type="ChEBI" id="CHEBI:29991"/>
        <dbReference type="ChEBI" id="CHEBI:57966"/>
        <dbReference type="EC" id="4.1.1.11"/>
    </reaction>
</comment>
<dbReference type="PANTHER" id="PTHR21012">
    <property type="entry name" value="ASPARTATE 1-DECARBOXYLASE"/>
    <property type="match status" value="1"/>
</dbReference>
<evidence type="ECO:0000256" key="5">
    <source>
        <dbReference type="ARBA" id="ARBA00023145"/>
    </source>
</evidence>
<comment type="similarity">
    <text evidence="9">Belongs to the PanD family.</text>
</comment>
<comment type="caution">
    <text evidence="11">The sequence shown here is derived from an EMBL/GenBank/DDBJ whole genome shotgun (WGS) entry which is preliminary data.</text>
</comment>
<comment type="cofactor">
    <cofactor evidence="9">
        <name>pyruvate</name>
        <dbReference type="ChEBI" id="CHEBI:15361"/>
    </cofactor>
    <text evidence="9">Binds 1 pyruvoyl group covalently per subunit.</text>
</comment>
<feature type="binding site" evidence="9">
    <location>
        <begin position="97"/>
        <end position="99"/>
    </location>
    <ligand>
        <name>substrate</name>
    </ligand>
</feature>
<name>A0A3M3EW83_9PSED</name>
<feature type="chain" id="PRO_5018385327" description="Aspartate 1-decarboxylase alpha chain" evidence="9">
    <location>
        <begin position="49"/>
        <end position="150"/>
    </location>
</feature>
<keyword evidence="5 9" id="KW-0865">Zymogen</keyword>
<dbReference type="Gene3D" id="2.40.40.20">
    <property type="match status" value="1"/>
</dbReference>
<evidence type="ECO:0000313" key="12">
    <source>
        <dbReference type="Proteomes" id="UP000270661"/>
    </source>
</evidence>
<feature type="chain" id="PRO_5018385326" description="Aspartate 1-decarboxylase beta chain" evidence="9">
    <location>
        <begin position="1"/>
        <end position="48"/>
    </location>
</feature>
<keyword evidence="7 9" id="KW-0704">Schiff base</keyword>
<gene>
    <name evidence="9" type="primary">panD</name>
    <name evidence="11" type="ORF">ALQ77_04188</name>
</gene>
<dbReference type="GO" id="GO:0005829">
    <property type="term" value="C:cytosol"/>
    <property type="evidence" value="ECO:0007669"/>
    <property type="project" value="TreeGrafter"/>
</dbReference>
<dbReference type="AlphaFoldDB" id="A0A3M3EW83"/>
<dbReference type="GO" id="GO:0015940">
    <property type="term" value="P:pantothenate biosynthetic process"/>
    <property type="evidence" value="ECO:0007669"/>
    <property type="project" value="UniProtKB-UniRule"/>
</dbReference>
<evidence type="ECO:0000256" key="7">
    <source>
        <dbReference type="ARBA" id="ARBA00023270"/>
    </source>
</evidence>
<comment type="function">
    <text evidence="9">Catalyzes the pyruvoyl-dependent decarboxylation of aspartate to produce beta-alanine.</text>
</comment>
<dbReference type="PANTHER" id="PTHR21012:SF0">
    <property type="entry name" value="ASPARTATE 1-DECARBOXYLASE"/>
    <property type="match status" value="1"/>
</dbReference>
<keyword evidence="1 9" id="KW-0963">Cytoplasm</keyword>
<dbReference type="UniPathway" id="UPA00028">
    <property type="reaction ID" value="UER00002"/>
</dbReference>
<dbReference type="Pfam" id="PF02261">
    <property type="entry name" value="Asp_decarbox"/>
    <property type="match status" value="1"/>
</dbReference>
<evidence type="ECO:0000256" key="3">
    <source>
        <dbReference type="ARBA" id="ARBA00022793"/>
    </source>
</evidence>
<evidence type="ECO:0000256" key="2">
    <source>
        <dbReference type="ARBA" id="ARBA00022655"/>
    </source>
</evidence>
<comment type="PTM">
    <text evidence="9">Is synthesized initially as an inactive proenzyme, which is activated by self-cleavage at a specific serine bond to produce a beta-subunit with a hydroxyl group at its C-terminus and an alpha-subunit with a pyruvoyl group at its N-terminus.</text>
</comment>
<dbReference type="EC" id="4.1.1.11" evidence="9"/>
<dbReference type="InterPro" id="IPR003190">
    <property type="entry name" value="Asp_decarbox"/>
</dbReference>
<accession>A0A3M3EW83</accession>
<dbReference type="HAMAP" id="MF_00446">
    <property type="entry name" value="PanD"/>
    <property type="match status" value="1"/>
</dbReference>
<comment type="subcellular location">
    <subcellularLocation>
        <location evidence="9">Cytoplasm</location>
    </subcellularLocation>
</comment>
<keyword evidence="3 9" id="KW-0210">Decarboxylase</keyword>
<keyword evidence="8 9" id="KW-0670">Pyruvate</keyword>
<sequence length="150" mass="16733">MEPLPPWQPSGKLPAVRTRPEEKPMHAIMLKAKLHRAEVTHAVLDYEGSCAIDGEWLDLSGIREYEQIQIYNVDNGERFTTYAIRGEEGSRMISVNGAAAHKAKVGDRVIICAYAHYSEAELVNFKPRMLYMAPGNELSHTSNAIPVQVA</sequence>
<dbReference type="CDD" id="cd06919">
    <property type="entry name" value="Asp_decarbox"/>
    <property type="match status" value="1"/>
</dbReference>
<dbReference type="GO" id="GO:0004068">
    <property type="term" value="F:aspartate 1-decarboxylase activity"/>
    <property type="evidence" value="ECO:0007669"/>
    <property type="project" value="UniProtKB-UniRule"/>
</dbReference>
<evidence type="ECO:0000256" key="8">
    <source>
        <dbReference type="ARBA" id="ARBA00023317"/>
    </source>
</evidence>
<evidence type="ECO:0000256" key="4">
    <source>
        <dbReference type="ARBA" id="ARBA00022813"/>
    </source>
</evidence>
<feature type="region of interest" description="Disordered" evidence="10">
    <location>
        <begin position="1"/>
        <end position="20"/>
    </location>
</feature>
<comment type="pathway">
    <text evidence="9">Cofactor biosynthesis; (R)-pantothenate biosynthesis; beta-alanine from L-aspartate: step 1/1.</text>
</comment>
<keyword evidence="6 9" id="KW-0456">Lyase</keyword>
<feature type="active site" description="Proton donor" evidence="9">
    <location>
        <position position="82"/>
    </location>
</feature>
<reference evidence="11 12" key="1">
    <citation type="submission" date="2018-08" db="EMBL/GenBank/DDBJ databases">
        <title>Recombination of ecologically and evolutionarily significant loci maintains genetic cohesion in the Pseudomonas syringae species complex.</title>
        <authorList>
            <person name="Dillon M."/>
            <person name="Thakur S."/>
            <person name="Almeida R.N.D."/>
            <person name="Weir B.S."/>
            <person name="Guttman D.S."/>
        </authorList>
    </citation>
    <scope>NUCLEOTIDE SEQUENCE [LARGE SCALE GENOMIC DNA]</scope>
    <source>
        <strain evidence="11 12">NCPPB2445</strain>
    </source>
</reference>
<dbReference type="STRING" id="47879.AXG94_10910"/>
<feature type="active site" description="Schiff-base intermediate with substrate; via pyruvic acid" evidence="9">
    <location>
        <position position="49"/>
    </location>
</feature>
<protein>
    <recommendedName>
        <fullName evidence="9">Aspartate 1-decarboxylase</fullName>
        <ecNumber evidence="9">4.1.1.11</ecNumber>
    </recommendedName>
    <alternativeName>
        <fullName evidence="9">Aspartate alpha-decarboxylase</fullName>
    </alternativeName>
    <component>
        <recommendedName>
            <fullName evidence="9">Aspartate 1-decarboxylase beta chain</fullName>
        </recommendedName>
    </component>
    <component>
        <recommendedName>
            <fullName evidence="9">Aspartate 1-decarboxylase alpha chain</fullName>
        </recommendedName>
    </component>
</protein>
<evidence type="ECO:0000256" key="6">
    <source>
        <dbReference type="ARBA" id="ARBA00023239"/>
    </source>
</evidence>
<feature type="modified residue" description="Pyruvic acid (Ser)" evidence="9">
    <location>
        <position position="49"/>
    </location>
</feature>
<keyword evidence="2 9" id="KW-0566">Pantothenate biosynthesis</keyword>
<dbReference type="InterPro" id="IPR009010">
    <property type="entry name" value="Asp_de-COase-like_dom_sf"/>
</dbReference>
<evidence type="ECO:0000256" key="1">
    <source>
        <dbReference type="ARBA" id="ARBA00022490"/>
    </source>
</evidence>
<keyword evidence="12" id="KW-1185">Reference proteome</keyword>
<dbReference type="EMBL" id="RBOJ01000027">
    <property type="protein sequence ID" value="RMM53865.1"/>
    <property type="molecule type" value="Genomic_DNA"/>
</dbReference>
<evidence type="ECO:0000256" key="10">
    <source>
        <dbReference type="SAM" id="MobiDB-lite"/>
    </source>
</evidence>